<evidence type="ECO:0000313" key="13">
    <source>
        <dbReference type="Proteomes" id="UP000078200"/>
    </source>
</evidence>
<evidence type="ECO:0000259" key="11">
    <source>
        <dbReference type="Pfam" id="PF03769"/>
    </source>
</evidence>
<feature type="domain" description="Attacin N-terminal" evidence="10">
    <location>
        <begin position="23"/>
        <end position="86"/>
    </location>
</feature>
<dbReference type="GO" id="GO:0005576">
    <property type="term" value="C:extracellular region"/>
    <property type="evidence" value="ECO:0007669"/>
    <property type="project" value="UniProtKB-SubCell"/>
</dbReference>
<dbReference type="InterPro" id="IPR005521">
    <property type="entry name" value="Attacin_C"/>
</dbReference>
<keyword evidence="7" id="KW-0391">Immunity</keyword>
<keyword evidence="5" id="KW-0399">Innate immunity</keyword>
<evidence type="ECO:0000256" key="3">
    <source>
        <dbReference type="ARBA" id="ARBA00022525"/>
    </source>
</evidence>
<dbReference type="VEuPathDB" id="VectorBase:GAUT047990"/>
<keyword evidence="3" id="KW-0964">Secreted</keyword>
<name>A0A1A9VUE5_GLOAU</name>
<evidence type="ECO:0000256" key="5">
    <source>
        <dbReference type="ARBA" id="ARBA00022588"/>
    </source>
</evidence>
<dbReference type="Proteomes" id="UP000078200">
    <property type="component" value="Unassembled WGS sequence"/>
</dbReference>
<evidence type="ECO:0000313" key="12">
    <source>
        <dbReference type="EnsemblMetazoa" id="GAUT047990-PA"/>
    </source>
</evidence>
<feature type="signal peptide" evidence="9">
    <location>
        <begin position="1"/>
        <end position="20"/>
    </location>
</feature>
<keyword evidence="4" id="KW-0929">Antimicrobial</keyword>
<evidence type="ECO:0000256" key="9">
    <source>
        <dbReference type="SAM" id="SignalP"/>
    </source>
</evidence>
<dbReference type="InterPro" id="IPR005520">
    <property type="entry name" value="Attacin_N"/>
</dbReference>
<evidence type="ECO:0000256" key="1">
    <source>
        <dbReference type="ARBA" id="ARBA00004613"/>
    </source>
</evidence>
<evidence type="ECO:0000256" key="6">
    <source>
        <dbReference type="ARBA" id="ARBA00022729"/>
    </source>
</evidence>
<dbReference type="Pfam" id="PF03768">
    <property type="entry name" value="Attacin_N"/>
    <property type="match status" value="1"/>
</dbReference>
<accession>A0A1A9VUE5</accession>
<organism evidence="12 13">
    <name type="scientific">Glossina austeni</name>
    <name type="common">Savannah tsetse fly</name>
    <dbReference type="NCBI Taxonomy" id="7395"/>
    <lineage>
        <taxon>Eukaryota</taxon>
        <taxon>Metazoa</taxon>
        <taxon>Ecdysozoa</taxon>
        <taxon>Arthropoda</taxon>
        <taxon>Hexapoda</taxon>
        <taxon>Insecta</taxon>
        <taxon>Pterygota</taxon>
        <taxon>Neoptera</taxon>
        <taxon>Endopterygota</taxon>
        <taxon>Diptera</taxon>
        <taxon>Brachycera</taxon>
        <taxon>Muscomorpha</taxon>
        <taxon>Hippoboscoidea</taxon>
        <taxon>Glossinidae</taxon>
        <taxon>Glossina</taxon>
    </lineage>
</organism>
<protein>
    <recommendedName>
        <fullName evidence="14">Attacin C-terminal domain-containing protein</fullName>
    </recommendedName>
</protein>
<keyword evidence="6 9" id="KW-0732">Signal</keyword>
<feature type="chain" id="PRO_5008399659" description="Attacin C-terminal domain-containing protein" evidence="9">
    <location>
        <begin position="21"/>
        <end position="208"/>
    </location>
</feature>
<evidence type="ECO:0000256" key="7">
    <source>
        <dbReference type="ARBA" id="ARBA00022859"/>
    </source>
</evidence>
<proteinExistence type="inferred from homology"/>
<comment type="subcellular location">
    <subcellularLocation>
        <location evidence="1">Secreted</location>
    </subcellularLocation>
</comment>
<evidence type="ECO:0000259" key="10">
    <source>
        <dbReference type="Pfam" id="PF03768"/>
    </source>
</evidence>
<dbReference type="Pfam" id="PF03769">
    <property type="entry name" value="Attacin_C"/>
    <property type="match status" value="1"/>
</dbReference>
<dbReference type="GO" id="GO:0042742">
    <property type="term" value="P:defense response to bacterium"/>
    <property type="evidence" value="ECO:0007669"/>
    <property type="project" value="UniProtKB-KW"/>
</dbReference>
<dbReference type="GO" id="GO:0045087">
    <property type="term" value="P:innate immune response"/>
    <property type="evidence" value="ECO:0007669"/>
    <property type="project" value="UniProtKB-KW"/>
</dbReference>
<dbReference type="AlphaFoldDB" id="A0A1A9VUE5"/>
<dbReference type="EnsemblMetazoa" id="GAUT047990-RA">
    <property type="protein sequence ID" value="GAUT047990-PA"/>
    <property type="gene ID" value="GAUT047990"/>
</dbReference>
<sequence length="208" mass="21574">MQSFKICFFISCLSVLLVKGQFGGTVSSNPNGGLDVNARLSKTIGDPNANVVGGVFAAGNTAGGPATRGAFLAANKDGHGLSLQHSKTDNFGSSLTSSAHANLFNDKTHKLDANAFHTRTHLDNGFKFDRVGGGLGYDHASGHGASLTASRIPQLDMNTLGLTGKANLWSSPNRATTLDLTGGVSKHFGGPFDGQTNKQIGLGLNSRF</sequence>
<evidence type="ECO:0008006" key="14">
    <source>
        <dbReference type="Google" id="ProtNLM"/>
    </source>
</evidence>
<keyword evidence="8" id="KW-0044">Antibiotic</keyword>
<comment type="similarity">
    <text evidence="2">Belongs to the attacin/sarcotoxin-2 family.</text>
</comment>
<evidence type="ECO:0000256" key="4">
    <source>
        <dbReference type="ARBA" id="ARBA00022529"/>
    </source>
</evidence>
<keyword evidence="13" id="KW-1185">Reference proteome</keyword>
<evidence type="ECO:0000256" key="2">
    <source>
        <dbReference type="ARBA" id="ARBA00007550"/>
    </source>
</evidence>
<reference evidence="12" key="1">
    <citation type="submission" date="2020-05" db="UniProtKB">
        <authorList>
            <consortium name="EnsemblMetazoa"/>
        </authorList>
    </citation>
    <scope>IDENTIFICATION</scope>
    <source>
        <strain evidence="12">TTRI</strain>
    </source>
</reference>
<feature type="domain" description="Attacin C-terminal" evidence="11">
    <location>
        <begin position="90"/>
        <end position="208"/>
    </location>
</feature>
<evidence type="ECO:0000256" key="8">
    <source>
        <dbReference type="ARBA" id="ARBA00023022"/>
    </source>
</evidence>